<evidence type="ECO:0000313" key="1">
    <source>
        <dbReference type="EMBL" id="MDN3611933.1"/>
    </source>
</evidence>
<name>A0ABT8C0R5_9VIBR</name>
<gene>
    <name evidence="1" type="ORF">QWZ16_20285</name>
</gene>
<reference evidence="2" key="1">
    <citation type="journal article" date="2019" name="Int. J. Syst. Evol. Microbiol.">
        <title>The Global Catalogue of Microorganisms (GCM) 10K type strain sequencing project: providing services to taxonomists for standard genome sequencing and annotation.</title>
        <authorList>
            <consortium name="The Broad Institute Genomics Platform"/>
            <consortium name="The Broad Institute Genome Sequencing Center for Infectious Disease"/>
            <person name="Wu L."/>
            <person name="Ma J."/>
        </authorList>
    </citation>
    <scope>NUCLEOTIDE SEQUENCE [LARGE SCALE GENOMIC DNA]</scope>
    <source>
        <strain evidence="2">CECT 7398</strain>
    </source>
</reference>
<comment type="caution">
    <text evidence="1">The sequence shown here is derived from an EMBL/GenBank/DDBJ whole genome shotgun (WGS) entry which is preliminary data.</text>
</comment>
<keyword evidence="2" id="KW-1185">Reference proteome</keyword>
<accession>A0ABT8C0R5</accession>
<dbReference type="RefSeq" id="WP_290313259.1">
    <property type="nucleotide sequence ID" value="NZ_JAUFQC010000027.1"/>
</dbReference>
<evidence type="ECO:0000313" key="2">
    <source>
        <dbReference type="Proteomes" id="UP001238540"/>
    </source>
</evidence>
<dbReference type="EMBL" id="JAUFQC010000027">
    <property type="protein sequence ID" value="MDN3611933.1"/>
    <property type="molecule type" value="Genomic_DNA"/>
</dbReference>
<sequence length="40" mass="4149">MSFKDNRESGVTVGAIFLMTSIPCNMSVSGIARGTGSVNL</sequence>
<protein>
    <submittedName>
        <fullName evidence="1">Uncharacterized protein</fullName>
    </submittedName>
</protein>
<organism evidence="1 2">
    <name type="scientific">Vibrio ostreicida</name>
    <dbReference type="NCBI Taxonomy" id="526588"/>
    <lineage>
        <taxon>Bacteria</taxon>
        <taxon>Pseudomonadati</taxon>
        <taxon>Pseudomonadota</taxon>
        <taxon>Gammaproteobacteria</taxon>
        <taxon>Vibrionales</taxon>
        <taxon>Vibrionaceae</taxon>
        <taxon>Vibrio</taxon>
    </lineage>
</organism>
<proteinExistence type="predicted"/>
<dbReference type="Proteomes" id="UP001238540">
    <property type="component" value="Unassembled WGS sequence"/>
</dbReference>